<dbReference type="Pfam" id="PF07714">
    <property type="entry name" value="PK_Tyr_Ser-Thr"/>
    <property type="match status" value="1"/>
</dbReference>
<proteinExistence type="predicted"/>
<dbReference type="FunCoup" id="A0A2G5DEC4">
    <property type="interactions" value="211"/>
</dbReference>
<keyword evidence="2" id="KW-0067">ATP-binding</keyword>
<dbReference type="InterPro" id="IPR008266">
    <property type="entry name" value="Tyr_kinase_AS"/>
</dbReference>
<dbReference type="InterPro" id="IPR020635">
    <property type="entry name" value="Tyr_kinase_cat_dom"/>
</dbReference>
<dbReference type="SMART" id="SM00219">
    <property type="entry name" value="TyrKc"/>
    <property type="match status" value="1"/>
</dbReference>
<name>A0A2G5DEC4_AQUCA</name>
<organism evidence="4 5">
    <name type="scientific">Aquilegia coerulea</name>
    <name type="common">Rocky mountain columbine</name>
    <dbReference type="NCBI Taxonomy" id="218851"/>
    <lineage>
        <taxon>Eukaryota</taxon>
        <taxon>Viridiplantae</taxon>
        <taxon>Streptophyta</taxon>
        <taxon>Embryophyta</taxon>
        <taxon>Tracheophyta</taxon>
        <taxon>Spermatophyta</taxon>
        <taxon>Magnoliopsida</taxon>
        <taxon>Ranunculales</taxon>
        <taxon>Ranunculaceae</taxon>
        <taxon>Thalictroideae</taxon>
        <taxon>Aquilegia</taxon>
    </lineage>
</organism>
<dbReference type="PROSITE" id="PS00109">
    <property type="entry name" value="PROTEIN_KINASE_TYR"/>
    <property type="match status" value="1"/>
</dbReference>
<dbReference type="InterPro" id="IPR001245">
    <property type="entry name" value="Ser-Thr/Tyr_kinase_cat_dom"/>
</dbReference>
<evidence type="ECO:0000256" key="2">
    <source>
        <dbReference type="ARBA" id="ARBA00022840"/>
    </source>
</evidence>
<dbReference type="GO" id="GO:0004674">
    <property type="term" value="F:protein serine/threonine kinase activity"/>
    <property type="evidence" value="ECO:0007669"/>
    <property type="project" value="TreeGrafter"/>
</dbReference>
<dbReference type="OrthoDB" id="75710at2759"/>
<feature type="domain" description="Protein kinase" evidence="3">
    <location>
        <begin position="24"/>
        <end position="316"/>
    </location>
</feature>
<dbReference type="PROSITE" id="PS50011">
    <property type="entry name" value="PROTEIN_KINASE_DOM"/>
    <property type="match status" value="1"/>
</dbReference>
<dbReference type="EMBL" id="KZ305039">
    <property type="protein sequence ID" value="PIA41834.1"/>
    <property type="molecule type" value="Genomic_DNA"/>
</dbReference>
<keyword evidence="5" id="KW-1185">Reference proteome</keyword>
<dbReference type="PANTHER" id="PTHR27005">
    <property type="entry name" value="WALL-ASSOCIATED RECEPTOR KINASE-LIKE 21"/>
    <property type="match status" value="1"/>
</dbReference>
<dbReference type="Gene3D" id="3.30.200.20">
    <property type="entry name" value="Phosphorylase Kinase, domain 1"/>
    <property type="match status" value="1"/>
</dbReference>
<evidence type="ECO:0000313" key="4">
    <source>
        <dbReference type="EMBL" id="PIA41834.1"/>
    </source>
</evidence>
<dbReference type="PANTHER" id="PTHR27005:SF466">
    <property type="entry name" value="NON-FUNCTIONAL PSEUDOKINASE ZED1-LIKE"/>
    <property type="match status" value="1"/>
</dbReference>
<dbReference type="GO" id="GO:0007166">
    <property type="term" value="P:cell surface receptor signaling pathway"/>
    <property type="evidence" value="ECO:0007669"/>
    <property type="project" value="InterPro"/>
</dbReference>
<gene>
    <name evidence="4" type="ORF">AQUCO_02200335v1</name>
</gene>
<dbReference type="InterPro" id="IPR000719">
    <property type="entry name" value="Prot_kinase_dom"/>
</dbReference>
<dbReference type="SUPFAM" id="SSF56112">
    <property type="entry name" value="Protein kinase-like (PK-like)"/>
    <property type="match status" value="1"/>
</dbReference>
<dbReference type="GO" id="GO:0005886">
    <property type="term" value="C:plasma membrane"/>
    <property type="evidence" value="ECO:0007669"/>
    <property type="project" value="TreeGrafter"/>
</dbReference>
<dbReference type="InterPro" id="IPR011009">
    <property type="entry name" value="Kinase-like_dom_sf"/>
</dbReference>
<dbReference type="InParanoid" id="A0A2G5DEC4"/>
<protein>
    <recommendedName>
        <fullName evidence="3">Protein kinase domain-containing protein</fullName>
    </recommendedName>
</protein>
<dbReference type="InterPro" id="IPR045274">
    <property type="entry name" value="WAK-like"/>
</dbReference>
<dbReference type="Gene3D" id="1.10.510.10">
    <property type="entry name" value="Transferase(Phosphotransferase) domain 1"/>
    <property type="match status" value="1"/>
</dbReference>
<sequence length="322" mass="36252">MKIKKKFEGKEEYFMINGALLLEKQIASSEGKGIAIRIFTAEELKKATNNYDASLLHARGIATVYKGNLEGRIVAVKTSEGLQVSDIAIDFFLNQVVTQIQINHKHVVKLFGCCVETDIPILVQEFIPNDSLTEHITTKVEPFPWCDRLRIATEIADAVTYLHCVNSNPIIHRDVRATNILLDENYIAKLSNFGFSVVTPSGNTGIEFGVKGRRGYIDPEYIKTSRLSEKCDVYGFGLLLLELFYWKIIITEPLLVEEFSLSMENGSLCQMLDHNIKEDGDRAQGQAYAALALKCIQVKGEERPTMMEAAKELRRIKSINMI</sequence>
<dbReference type="AlphaFoldDB" id="A0A2G5DEC4"/>
<reference evidence="4 5" key="1">
    <citation type="submission" date="2017-09" db="EMBL/GenBank/DDBJ databases">
        <title>WGS assembly of Aquilegia coerulea Goldsmith.</title>
        <authorList>
            <person name="Hodges S."/>
            <person name="Kramer E."/>
            <person name="Nordborg M."/>
            <person name="Tomkins J."/>
            <person name="Borevitz J."/>
            <person name="Derieg N."/>
            <person name="Yan J."/>
            <person name="Mihaltcheva S."/>
            <person name="Hayes R.D."/>
            <person name="Rokhsar D."/>
        </authorList>
    </citation>
    <scope>NUCLEOTIDE SEQUENCE [LARGE SCALE GENOMIC DNA]</scope>
    <source>
        <strain evidence="5">cv. Goldsmith</strain>
    </source>
</reference>
<evidence type="ECO:0000259" key="3">
    <source>
        <dbReference type="PROSITE" id="PS50011"/>
    </source>
</evidence>
<evidence type="ECO:0000256" key="1">
    <source>
        <dbReference type="ARBA" id="ARBA00022741"/>
    </source>
</evidence>
<dbReference type="GO" id="GO:0005524">
    <property type="term" value="F:ATP binding"/>
    <property type="evidence" value="ECO:0007669"/>
    <property type="project" value="UniProtKB-KW"/>
</dbReference>
<accession>A0A2G5DEC4</accession>
<keyword evidence="1" id="KW-0547">Nucleotide-binding</keyword>
<evidence type="ECO:0000313" key="5">
    <source>
        <dbReference type="Proteomes" id="UP000230069"/>
    </source>
</evidence>
<dbReference type="Proteomes" id="UP000230069">
    <property type="component" value="Unassembled WGS sequence"/>
</dbReference>
<dbReference type="GO" id="GO:0004713">
    <property type="term" value="F:protein tyrosine kinase activity"/>
    <property type="evidence" value="ECO:0007669"/>
    <property type="project" value="InterPro"/>
</dbReference>